<feature type="domain" description="WPP" evidence="6">
    <location>
        <begin position="23"/>
        <end position="122"/>
    </location>
</feature>
<evidence type="ECO:0000313" key="7">
    <source>
        <dbReference type="EMBL" id="SPC85383.1"/>
    </source>
</evidence>
<keyword evidence="3" id="KW-0963">Cytoplasm</keyword>
<name>A0A2N9FDV5_FAGSY</name>
<dbReference type="InterPro" id="IPR038214">
    <property type="entry name" value="WPP_sf"/>
</dbReference>
<dbReference type="GO" id="GO:0048527">
    <property type="term" value="P:lateral root development"/>
    <property type="evidence" value="ECO:0007669"/>
    <property type="project" value="InterPro"/>
</dbReference>
<reference evidence="7" key="1">
    <citation type="submission" date="2018-02" db="EMBL/GenBank/DDBJ databases">
        <authorList>
            <person name="Cohen D.B."/>
            <person name="Kent A.D."/>
        </authorList>
    </citation>
    <scope>NUCLEOTIDE SEQUENCE</scope>
</reference>
<dbReference type="PANTHER" id="PTHR34362:SF1">
    <property type="entry name" value="WPP DOMAIN-CONTAINING PROTEIN 1-RELATED"/>
    <property type="match status" value="1"/>
</dbReference>
<dbReference type="InterPro" id="IPR044692">
    <property type="entry name" value="WPP1/2/3"/>
</dbReference>
<gene>
    <name evidence="7" type="ORF">FSB_LOCUS13265</name>
</gene>
<feature type="compositionally biased region" description="Basic and acidic residues" evidence="5">
    <location>
        <begin position="1"/>
        <end position="13"/>
    </location>
</feature>
<dbReference type="InterPro" id="IPR025265">
    <property type="entry name" value="WPP_dom"/>
</dbReference>
<dbReference type="EMBL" id="OIVN01000779">
    <property type="protein sequence ID" value="SPC85383.1"/>
    <property type="molecule type" value="Genomic_DNA"/>
</dbReference>
<evidence type="ECO:0000256" key="5">
    <source>
        <dbReference type="SAM" id="MobiDB-lite"/>
    </source>
</evidence>
<comment type="subcellular location">
    <subcellularLocation>
        <location evidence="2">Cytoplasm</location>
    </subcellularLocation>
    <subcellularLocation>
        <location evidence="1">Nucleus</location>
    </subcellularLocation>
</comment>
<accession>A0A2N9FDV5</accession>
<dbReference type="GO" id="GO:0005634">
    <property type="term" value="C:nucleus"/>
    <property type="evidence" value="ECO:0007669"/>
    <property type="project" value="UniProtKB-SubCell"/>
</dbReference>
<keyword evidence="4" id="KW-0539">Nucleus</keyword>
<evidence type="ECO:0000259" key="6">
    <source>
        <dbReference type="Pfam" id="PF13943"/>
    </source>
</evidence>
<dbReference type="Gene3D" id="1.10.246.200">
    <property type="entry name" value="WPP domain"/>
    <property type="match status" value="1"/>
</dbReference>
<dbReference type="PANTHER" id="PTHR34362">
    <property type="entry name" value="WPP DOMAIN-CONTAINING PROTEIN 1-RELATED"/>
    <property type="match status" value="1"/>
</dbReference>
<dbReference type="Pfam" id="PF13943">
    <property type="entry name" value="WPP"/>
    <property type="match status" value="1"/>
</dbReference>
<sequence>MAETASPKRHETNTTKPNNTKFSFSIWPPSQRIRDAVIARLAETLSSSDTILSNSQRYRPIPADESSGSARIIEEEAFFAAASADISTAADGDVDGKIETLGVYAKEISKRALEMLKSGASQVTTEELPYVKPDSS</sequence>
<proteinExistence type="predicted"/>
<evidence type="ECO:0000256" key="4">
    <source>
        <dbReference type="ARBA" id="ARBA00023242"/>
    </source>
</evidence>
<evidence type="ECO:0000256" key="1">
    <source>
        <dbReference type="ARBA" id="ARBA00004123"/>
    </source>
</evidence>
<protein>
    <recommendedName>
        <fullName evidence="6">WPP domain-containing protein</fullName>
    </recommendedName>
</protein>
<dbReference type="GO" id="GO:0005737">
    <property type="term" value="C:cytoplasm"/>
    <property type="evidence" value="ECO:0007669"/>
    <property type="project" value="UniProtKB-SubCell"/>
</dbReference>
<evidence type="ECO:0000256" key="3">
    <source>
        <dbReference type="ARBA" id="ARBA00022490"/>
    </source>
</evidence>
<feature type="region of interest" description="Disordered" evidence="5">
    <location>
        <begin position="1"/>
        <end position="26"/>
    </location>
</feature>
<dbReference type="AlphaFoldDB" id="A0A2N9FDV5"/>
<dbReference type="GO" id="GO:0000278">
    <property type="term" value="P:mitotic cell cycle"/>
    <property type="evidence" value="ECO:0007669"/>
    <property type="project" value="InterPro"/>
</dbReference>
<organism evidence="7">
    <name type="scientific">Fagus sylvatica</name>
    <name type="common">Beechnut</name>
    <dbReference type="NCBI Taxonomy" id="28930"/>
    <lineage>
        <taxon>Eukaryota</taxon>
        <taxon>Viridiplantae</taxon>
        <taxon>Streptophyta</taxon>
        <taxon>Embryophyta</taxon>
        <taxon>Tracheophyta</taxon>
        <taxon>Spermatophyta</taxon>
        <taxon>Magnoliopsida</taxon>
        <taxon>eudicotyledons</taxon>
        <taxon>Gunneridae</taxon>
        <taxon>Pentapetalae</taxon>
        <taxon>rosids</taxon>
        <taxon>fabids</taxon>
        <taxon>Fagales</taxon>
        <taxon>Fagaceae</taxon>
        <taxon>Fagus</taxon>
    </lineage>
</organism>
<feature type="compositionally biased region" description="Polar residues" evidence="5">
    <location>
        <begin position="14"/>
        <end position="23"/>
    </location>
</feature>
<evidence type="ECO:0000256" key="2">
    <source>
        <dbReference type="ARBA" id="ARBA00004496"/>
    </source>
</evidence>